<dbReference type="AlphaFoldDB" id="G0UW02"/>
<evidence type="ECO:0000313" key="2">
    <source>
        <dbReference type="EMBL" id="CCC93568.1"/>
    </source>
</evidence>
<evidence type="ECO:0000256" key="1">
    <source>
        <dbReference type="SAM" id="MobiDB-lite"/>
    </source>
</evidence>
<feature type="compositionally biased region" description="Polar residues" evidence="1">
    <location>
        <begin position="117"/>
        <end position="126"/>
    </location>
</feature>
<dbReference type="Gene3D" id="3.40.30.10">
    <property type="entry name" value="Glutaredoxin"/>
    <property type="match status" value="1"/>
</dbReference>
<dbReference type="SUPFAM" id="SSF52833">
    <property type="entry name" value="Thioredoxin-like"/>
    <property type="match status" value="1"/>
</dbReference>
<accession>G0UW02</accession>
<organism evidence="2">
    <name type="scientific">Trypanosoma congolense (strain IL3000)</name>
    <dbReference type="NCBI Taxonomy" id="1068625"/>
    <lineage>
        <taxon>Eukaryota</taxon>
        <taxon>Discoba</taxon>
        <taxon>Euglenozoa</taxon>
        <taxon>Kinetoplastea</taxon>
        <taxon>Metakinetoplastina</taxon>
        <taxon>Trypanosomatida</taxon>
        <taxon>Trypanosomatidae</taxon>
        <taxon>Trypanosoma</taxon>
        <taxon>Nannomonas</taxon>
    </lineage>
</organism>
<dbReference type="EMBL" id="HE575323">
    <property type="protein sequence ID" value="CCC93568.1"/>
    <property type="molecule type" value="Genomic_DNA"/>
</dbReference>
<feature type="region of interest" description="Disordered" evidence="1">
    <location>
        <begin position="1"/>
        <end position="75"/>
    </location>
</feature>
<reference evidence="2" key="1">
    <citation type="journal article" date="2012" name="Proc. Natl. Acad. Sci. U.S.A.">
        <title>Antigenic diversity is generated by distinct evolutionary mechanisms in African trypanosome species.</title>
        <authorList>
            <person name="Jackson A.P."/>
            <person name="Berry A."/>
            <person name="Aslett M."/>
            <person name="Allison H.C."/>
            <person name="Burton P."/>
            <person name="Vavrova-Anderson J."/>
            <person name="Brown R."/>
            <person name="Browne H."/>
            <person name="Corton N."/>
            <person name="Hauser H."/>
            <person name="Gamble J."/>
            <person name="Gilderthorp R."/>
            <person name="Marcello L."/>
            <person name="McQuillan J."/>
            <person name="Otto T.D."/>
            <person name="Quail M.A."/>
            <person name="Sanders M.J."/>
            <person name="van Tonder A."/>
            <person name="Ginger M.L."/>
            <person name="Field M.C."/>
            <person name="Barry J.D."/>
            <person name="Hertz-Fowler C."/>
            <person name="Berriman M."/>
        </authorList>
    </citation>
    <scope>NUCLEOTIDE SEQUENCE</scope>
    <source>
        <strain evidence="2">IL3000</strain>
    </source>
</reference>
<feature type="region of interest" description="Disordered" evidence="1">
    <location>
        <begin position="111"/>
        <end position="135"/>
    </location>
</feature>
<dbReference type="VEuPathDB" id="TriTrypDB:TcIL3000_10_3290"/>
<dbReference type="InterPro" id="IPR036249">
    <property type="entry name" value="Thioredoxin-like_sf"/>
</dbReference>
<feature type="region of interest" description="Disordered" evidence="1">
    <location>
        <begin position="258"/>
        <end position="280"/>
    </location>
</feature>
<feature type="compositionally biased region" description="Polar residues" evidence="1">
    <location>
        <begin position="17"/>
        <end position="29"/>
    </location>
</feature>
<sequence>MSSRPGKRSHGDKACSEASSADDNSNTGSFKKRRSEATATECGRSGPVVGKGVSQHKSPRGSQRDTAFRSESPMGWEYDDNALVGSQQHGEELRGSSVLEKSLFLAPTDHHYPSVTGDDNVSNVPSKPSGAQGDEVTVEGSIITFREVEQLRSLVSQPPVSPAPTKLESPLQLHAGETVLFAIHCGEEVIADMREDPTSVLCACRIFCLDLRQLPPRNHGACQSGDIAGSLRCSLDGAKKDLMQFLCLLPLLNSDRVDVGTPAPPPKEEDATASQEESNKVASSLDDVNLSWSSGNQVELPMPVLVLWRATGGPADEYVHSKDIGNGECYTVTPCGAPLAVKQLTSIDQVYSFARFPPVYTVEHLLRSIGETSTLRFPYDASEKMFTLLYLGASWCPPCMRILKHLPAMVREDFCNNLMCVKADMDLAGPIFSFFGVEIIPTFIVLNNDVLRGEECLSEFLRDGVECRQHCMEVLHSVLRKSEVSRIQESQVSKVRMFVERAVVPLRF</sequence>
<protein>
    <recommendedName>
        <fullName evidence="3">Thioredoxin domain-containing protein</fullName>
    </recommendedName>
</protein>
<name>G0UW02_TRYCI</name>
<proteinExistence type="predicted"/>
<evidence type="ECO:0008006" key="3">
    <source>
        <dbReference type="Google" id="ProtNLM"/>
    </source>
</evidence>
<dbReference type="CDD" id="cd02947">
    <property type="entry name" value="TRX_family"/>
    <property type="match status" value="1"/>
</dbReference>
<gene>
    <name evidence="2" type="ORF">TCIL3000_10_3290</name>
</gene>